<gene>
    <name evidence="3" type="ORF">B7O98_02780</name>
</gene>
<dbReference type="InterPro" id="IPR041652">
    <property type="entry name" value="DUF5616"/>
</dbReference>
<dbReference type="AlphaFoldDB" id="A0A2R7Y764"/>
<sequence>MLGKQGVDLKVCEAAKDYKYLLNRGYGQKASLDLVTSRYILSNVERALLLRCVHSDEDVVKIRSKHVDDVEHLRVVVDGYNALLTITSALEGRELYICDDGIVRDLRKSYSKGFTDEQIIESFKILYNEVTYLKPQSIKLVLDKNVSWSAKHAELIKSLITHNQVKKYDVTIVLATKADVTVMAEKDVIASSDYVILTKAERIFDVAGYIIRRKFPTQLVDFQQCFT</sequence>
<dbReference type="InterPro" id="IPR007368">
    <property type="entry name" value="DUF434"/>
</dbReference>
<dbReference type="PANTHER" id="PTHR42252">
    <property type="entry name" value="DUF5616 DOMAIN-CONTAINING PROTEIN"/>
    <property type="match status" value="1"/>
</dbReference>
<comment type="caution">
    <text evidence="3">The sequence shown here is derived from an EMBL/GenBank/DDBJ whole genome shotgun (WGS) entry which is preliminary data.</text>
</comment>
<evidence type="ECO:0000313" key="4">
    <source>
        <dbReference type="Proteomes" id="UP000244093"/>
    </source>
</evidence>
<proteinExistence type="predicted"/>
<feature type="domain" description="DUF5616" evidence="2">
    <location>
        <begin position="69"/>
        <end position="208"/>
    </location>
</feature>
<accession>A0A2R7Y764</accession>
<evidence type="ECO:0000259" key="2">
    <source>
        <dbReference type="Pfam" id="PF18481"/>
    </source>
</evidence>
<dbReference type="Pfam" id="PF18481">
    <property type="entry name" value="DUF5616"/>
    <property type="match status" value="1"/>
</dbReference>
<dbReference type="EMBL" id="NBVN01000002">
    <property type="protein sequence ID" value="PUA33368.1"/>
    <property type="molecule type" value="Genomic_DNA"/>
</dbReference>
<protein>
    <recommendedName>
        <fullName evidence="5">DUF434 domain-containing protein</fullName>
    </recommendedName>
</protein>
<dbReference type="PANTHER" id="PTHR42252:SF1">
    <property type="entry name" value="DUF434 DOMAIN-CONTAINING PROTEIN"/>
    <property type="match status" value="1"/>
</dbReference>
<dbReference type="Proteomes" id="UP000244093">
    <property type="component" value="Unassembled WGS sequence"/>
</dbReference>
<organism evidence="3 4">
    <name type="scientific">Zestosphaera tikiterensis</name>
    <dbReference type="NCBI Taxonomy" id="1973259"/>
    <lineage>
        <taxon>Archaea</taxon>
        <taxon>Thermoproteota</taxon>
        <taxon>Thermoprotei</taxon>
        <taxon>Desulfurococcales</taxon>
        <taxon>Desulfurococcaceae</taxon>
        <taxon>Zestosphaera</taxon>
    </lineage>
</organism>
<reference evidence="3 4" key="1">
    <citation type="journal article" date="2018" name="Syst. Appl. Microbiol.">
        <title>A new symbiotic nanoarchaeote (Candidatus Nanoclepta minutus) and its host (Zestosphaera tikiterensis gen. nov., sp. nov.) from a New Zealand hot spring.</title>
        <authorList>
            <person name="St John E."/>
            <person name="Liu Y."/>
            <person name="Podar M."/>
            <person name="Stott M.B."/>
            <person name="Meneghin J."/>
            <person name="Chen Z."/>
            <person name="Lagutin K."/>
            <person name="Mitchell K."/>
            <person name="Reysenbach A.L."/>
        </authorList>
    </citation>
    <scope>NUCLEOTIDE SEQUENCE [LARGE SCALE GENOMIC DNA]</scope>
    <source>
        <strain evidence="3">NZ3</strain>
    </source>
</reference>
<evidence type="ECO:0000313" key="3">
    <source>
        <dbReference type="EMBL" id="PUA33368.1"/>
    </source>
</evidence>
<evidence type="ECO:0008006" key="5">
    <source>
        <dbReference type="Google" id="ProtNLM"/>
    </source>
</evidence>
<evidence type="ECO:0000259" key="1">
    <source>
        <dbReference type="Pfam" id="PF04256"/>
    </source>
</evidence>
<name>A0A2R7Y764_9CREN</name>
<feature type="domain" description="DUF434" evidence="1">
    <location>
        <begin position="11"/>
        <end position="65"/>
    </location>
</feature>
<dbReference type="Pfam" id="PF04256">
    <property type="entry name" value="DUF434"/>
    <property type="match status" value="1"/>
</dbReference>